<dbReference type="Proteomes" id="UP000033121">
    <property type="component" value="Unassembled WGS sequence"/>
</dbReference>
<dbReference type="AlphaFoldDB" id="A0A0E9MTW8"/>
<evidence type="ECO:0000259" key="1">
    <source>
        <dbReference type="Pfam" id="PF02625"/>
    </source>
</evidence>
<proteinExistence type="predicted"/>
<protein>
    <submittedName>
        <fullName evidence="3">Putative XdhC family protein</fullName>
    </submittedName>
</protein>
<feature type="domain" description="XdhC Rossmann" evidence="2">
    <location>
        <begin position="209"/>
        <end position="353"/>
    </location>
</feature>
<comment type="caution">
    <text evidence="3">The sequence shown here is derived from an EMBL/GenBank/DDBJ whole genome shotgun (WGS) entry which is preliminary data.</text>
</comment>
<dbReference type="PANTHER" id="PTHR30388:SF4">
    <property type="entry name" value="MOLYBDENUM COFACTOR INSERTION CHAPERONE PAOD"/>
    <property type="match status" value="1"/>
</dbReference>
<accession>A0A0E9MTW8</accession>
<sequence length="379" mass="41301">MTKEIHDIINAYHKARREGKQMALATVVHVEGSSYRRPGARMLVEEDGKMTGAISGGCLEGDALRKALLAIHQQANRLVTYNTLEDDMAFGVQLGCNGIVHILFEPVDPSKTNHPVTLLEQCASAREPLVLATVFNLNRNPHQQFGTCLLSDGEKSVHAGNTPPDQLPLVTALTADAIQALDTQSSRLEHYPATGDSAFLEYLQPAISLYVVGGGNDALPLAAMASLLGWPVTVIDGRITHGNRQRFPAVENIINGKPQAVLPQLQIDHRSAVVLMTHNYHYDLAMLKGLLPMEPGYIGSLGPKSKFLKMLDDLRHEGIEPSQEQLEGVYGPTGLDIGAETAEEIALSIIAEIKAVMCGRKGNFLRNRQNSIHHHVTEQ</sequence>
<evidence type="ECO:0000313" key="3">
    <source>
        <dbReference type="EMBL" id="GAO41009.1"/>
    </source>
</evidence>
<dbReference type="Gene3D" id="3.40.50.720">
    <property type="entry name" value="NAD(P)-binding Rossmann-like Domain"/>
    <property type="match status" value="1"/>
</dbReference>
<dbReference type="Pfam" id="PF02625">
    <property type="entry name" value="XdhC_CoxI"/>
    <property type="match status" value="1"/>
</dbReference>
<dbReference type="STRING" id="1220578.FPE01S_01_00200"/>
<dbReference type="Pfam" id="PF13478">
    <property type="entry name" value="XdhC_C"/>
    <property type="match status" value="1"/>
</dbReference>
<evidence type="ECO:0000313" key="4">
    <source>
        <dbReference type="Proteomes" id="UP000033121"/>
    </source>
</evidence>
<dbReference type="EMBL" id="BBWV01000001">
    <property type="protein sequence ID" value="GAO41009.1"/>
    <property type="molecule type" value="Genomic_DNA"/>
</dbReference>
<organism evidence="3 4">
    <name type="scientific">Flavihumibacter petaseus NBRC 106054</name>
    <dbReference type="NCBI Taxonomy" id="1220578"/>
    <lineage>
        <taxon>Bacteria</taxon>
        <taxon>Pseudomonadati</taxon>
        <taxon>Bacteroidota</taxon>
        <taxon>Chitinophagia</taxon>
        <taxon>Chitinophagales</taxon>
        <taxon>Chitinophagaceae</taxon>
        <taxon>Flavihumibacter</taxon>
    </lineage>
</organism>
<gene>
    <name evidence="3" type="ORF">FPE01S_01_00200</name>
</gene>
<dbReference type="PANTHER" id="PTHR30388">
    <property type="entry name" value="ALDEHYDE OXIDOREDUCTASE MOLYBDENUM COFACTOR ASSEMBLY PROTEIN"/>
    <property type="match status" value="1"/>
</dbReference>
<keyword evidence="4" id="KW-1185">Reference proteome</keyword>
<evidence type="ECO:0000259" key="2">
    <source>
        <dbReference type="Pfam" id="PF13478"/>
    </source>
</evidence>
<feature type="domain" description="XdhC- CoxI" evidence="1">
    <location>
        <begin position="16"/>
        <end position="82"/>
    </location>
</feature>
<name>A0A0E9MTW8_9BACT</name>
<reference evidence="3 4" key="1">
    <citation type="submission" date="2015-04" db="EMBL/GenBank/DDBJ databases">
        <title>Whole genome shotgun sequence of Flavihumibacter petaseus NBRC 106054.</title>
        <authorList>
            <person name="Miyazawa S."/>
            <person name="Hosoyama A."/>
            <person name="Hashimoto M."/>
            <person name="Noguchi M."/>
            <person name="Tsuchikane K."/>
            <person name="Ohji S."/>
            <person name="Yamazoe A."/>
            <person name="Ichikawa N."/>
            <person name="Kimura A."/>
            <person name="Fujita N."/>
        </authorList>
    </citation>
    <scope>NUCLEOTIDE SEQUENCE [LARGE SCALE GENOMIC DNA]</scope>
    <source>
        <strain evidence="3 4">NBRC 106054</strain>
    </source>
</reference>
<dbReference type="InterPro" id="IPR027051">
    <property type="entry name" value="XdhC_Rossmann_dom"/>
</dbReference>
<dbReference type="InterPro" id="IPR052698">
    <property type="entry name" value="MoCofactor_Util/Proc"/>
</dbReference>
<dbReference type="RefSeq" id="WP_072053930.1">
    <property type="nucleotide sequence ID" value="NZ_BBWV01000001.1"/>
</dbReference>
<dbReference type="InterPro" id="IPR003777">
    <property type="entry name" value="XdhC_CoxI"/>
</dbReference>